<evidence type="ECO:0000256" key="1">
    <source>
        <dbReference type="ARBA" id="ARBA00004651"/>
    </source>
</evidence>
<organism evidence="9 10">
    <name type="scientific">Sediminimonas qiaohouensis</name>
    <dbReference type="NCBI Taxonomy" id="552061"/>
    <lineage>
        <taxon>Bacteria</taxon>
        <taxon>Pseudomonadati</taxon>
        <taxon>Pseudomonadota</taxon>
        <taxon>Alphaproteobacteria</taxon>
        <taxon>Rhodobacterales</taxon>
        <taxon>Roseobacteraceae</taxon>
        <taxon>Sediminimonas</taxon>
    </lineage>
</organism>
<evidence type="ECO:0000256" key="2">
    <source>
        <dbReference type="ARBA" id="ARBA00009142"/>
    </source>
</evidence>
<reference evidence="9 10" key="1">
    <citation type="submission" date="2019-06" db="EMBL/GenBank/DDBJ databases">
        <title>Enrichment of Autotrophic Halophilic Microorganisms from Red Sea Brine Pool Using Microbial Electrosynthesis System.</title>
        <authorList>
            <person name="Alqahtani M.F."/>
            <person name="Bajracharya S."/>
            <person name="Katuri K.P."/>
            <person name="Ali M."/>
            <person name="Saikaly P.E."/>
        </authorList>
    </citation>
    <scope>NUCLEOTIDE SEQUENCE [LARGE SCALE GENOMIC DNA]</scope>
    <source>
        <strain evidence="9">MES6</strain>
    </source>
</reference>
<dbReference type="AlphaFoldDB" id="A0A7C9L9N9"/>
<proteinExistence type="inferred from homology"/>
<gene>
    <name evidence="9" type="ORF">FH759_13495</name>
</gene>
<dbReference type="InterPro" id="IPR002781">
    <property type="entry name" value="TM_pro_TauE-like"/>
</dbReference>
<comment type="caution">
    <text evidence="9">The sequence shown here is derived from an EMBL/GenBank/DDBJ whole genome shotgun (WGS) entry which is preliminary data.</text>
</comment>
<dbReference type="GO" id="GO:0005886">
    <property type="term" value="C:plasma membrane"/>
    <property type="evidence" value="ECO:0007669"/>
    <property type="project" value="UniProtKB-SubCell"/>
</dbReference>
<dbReference type="InterPro" id="IPR052017">
    <property type="entry name" value="TSUP"/>
</dbReference>
<feature type="transmembrane region" description="Helical" evidence="8">
    <location>
        <begin position="217"/>
        <end position="235"/>
    </location>
</feature>
<dbReference type="EMBL" id="VENJ01000021">
    <property type="protein sequence ID" value="MTJ05693.1"/>
    <property type="molecule type" value="Genomic_DNA"/>
</dbReference>
<evidence type="ECO:0000256" key="7">
    <source>
        <dbReference type="ARBA" id="ARBA00023136"/>
    </source>
</evidence>
<feature type="transmembrane region" description="Helical" evidence="8">
    <location>
        <begin position="158"/>
        <end position="175"/>
    </location>
</feature>
<feature type="transmembrane region" description="Helical" evidence="8">
    <location>
        <begin position="118"/>
        <end position="146"/>
    </location>
</feature>
<dbReference type="PANTHER" id="PTHR30269:SF37">
    <property type="entry name" value="MEMBRANE TRANSPORTER PROTEIN"/>
    <property type="match status" value="1"/>
</dbReference>
<protein>
    <recommendedName>
        <fullName evidence="8">Probable membrane transporter protein</fullName>
    </recommendedName>
</protein>
<accession>A0A7C9L9N9</accession>
<keyword evidence="5 8" id="KW-0812">Transmembrane</keyword>
<feature type="transmembrane region" description="Helical" evidence="8">
    <location>
        <begin position="182"/>
        <end position="205"/>
    </location>
</feature>
<evidence type="ECO:0000256" key="6">
    <source>
        <dbReference type="ARBA" id="ARBA00022989"/>
    </source>
</evidence>
<evidence type="ECO:0000256" key="5">
    <source>
        <dbReference type="ARBA" id="ARBA00022692"/>
    </source>
</evidence>
<dbReference type="PANTHER" id="PTHR30269">
    <property type="entry name" value="TRANSMEMBRANE PROTEIN YFCA"/>
    <property type="match status" value="1"/>
</dbReference>
<evidence type="ECO:0000256" key="4">
    <source>
        <dbReference type="ARBA" id="ARBA00022475"/>
    </source>
</evidence>
<evidence type="ECO:0000313" key="9">
    <source>
        <dbReference type="EMBL" id="MTJ05693.1"/>
    </source>
</evidence>
<evidence type="ECO:0000256" key="3">
    <source>
        <dbReference type="ARBA" id="ARBA00022448"/>
    </source>
</evidence>
<feature type="transmembrane region" description="Helical" evidence="8">
    <location>
        <begin position="88"/>
        <end position="106"/>
    </location>
</feature>
<keyword evidence="3" id="KW-0813">Transport</keyword>
<keyword evidence="7 8" id="KW-0472">Membrane</keyword>
<evidence type="ECO:0000256" key="8">
    <source>
        <dbReference type="RuleBase" id="RU363041"/>
    </source>
</evidence>
<comment type="subcellular location">
    <subcellularLocation>
        <location evidence="1 8">Cell membrane</location>
        <topology evidence="1 8">Multi-pass membrane protein</topology>
    </subcellularLocation>
</comment>
<dbReference type="Proteomes" id="UP000483078">
    <property type="component" value="Unassembled WGS sequence"/>
</dbReference>
<feature type="transmembrane region" description="Helical" evidence="8">
    <location>
        <begin position="63"/>
        <end position="82"/>
    </location>
</feature>
<evidence type="ECO:0000313" key="10">
    <source>
        <dbReference type="Proteomes" id="UP000483078"/>
    </source>
</evidence>
<feature type="transmembrane region" description="Helical" evidence="8">
    <location>
        <begin position="20"/>
        <end position="42"/>
    </location>
</feature>
<keyword evidence="6 8" id="KW-1133">Transmembrane helix</keyword>
<dbReference type="Pfam" id="PF01925">
    <property type="entry name" value="TauE"/>
    <property type="match status" value="1"/>
</dbReference>
<sequence length="236" mass="24487">MLGAFAAGAVRGFAGFGTAMVFLPVAALFLSPVWALIALVVMDAFGPLPNLRRAVRDGRMGDLGWLLAGTVVALPVGLSVLYAVSPVVFRYAVSIVALSVPFILMTGVRLRRTPGQGLLLGTGLSAGFLGGVSGLSGPPVILLYMATGDPVRIVRANNMLFLFAYTLLLLAVLAVQGRIEGAAVVIGLMLAVPNVIGNMTGAAIFRPERARLYRAAGYGLIVMSAMGGLPVWDAFG</sequence>
<keyword evidence="4 8" id="KW-1003">Cell membrane</keyword>
<name>A0A7C9L9N9_9RHOB</name>
<comment type="similarity">
    <text evidence="2 8">Belongs to the 4-toluene sulfonate uptake permease (TSUP) (TC 2.A.102) family.</text>
</comment>